<dbReference type="EMBL" id="BKAG01000081">
    <property type="protein sequence ID" value="GEP46274.1"/>
    <property type="molecule type" value="Genomic_DNA"/>
</dbReference>
<evidence type="ECO:0000313" key="1">
    <source>
        <dbReference type="EMBL" id="GEP46274.1"/>
    </source>
</evidence>
<evidence type="ECO:0000313" key="2">
    <source>
        <dbReference type="Proteomes" id="UP000321577"/>
    </source>
</evidence>
<gene>
    <name evidence="1" type="ORF">BGE01nite_55650</name>
</gene>
<organism evidence="1 2">
    <name type="scientific">Brevifollis gellanilyticus</name>
    <dbReference type="NCBI Taxonomy" id="748831"/>
    <lineage>
        <taxon>Bacteria</taxon>
        <taxon>Pseudomonadati</taxon>
        <taxon>Verrucomicrobiota</taxon>
        <taxon>Verrucomicrobiia</taxon>
        <taxon>Verrucomicrobiales</taxon>
        <taxon>Verrucomicrobiaceae</taxon>
    </lineage>
</organism>
<accession>A0A512MHS0</accession>
<sequence>MATTRRPLILAQPNLLLCEGEDEVNFFSAWFSELGWSDIQIIAYQGKTKLAEFLADLSKLPGTDKVKKVAITRDADEDADSALTSVRHLIEQSSEWLLNLQPSVFVLPGGGKSGALESLWLASLLDDPKAVCVEEFFRCIREKGWEPSEVFAKNDKARAQLWIAMKDIPNERFGIAALHGRKDVEKPWMKEKWVDFDHPAFDSLRQFLISSFR</sequence>
<dbReference type="RefSeq" id="WP_146855987.1">
    <property type="nucleotide sequence ID" value="NZ_BKAG01000081.1"/>
</dbReference>
<dbReference type="AlphaFoldDB" id="A0A512MHS0"/>
<name>A0A512MHS0_9BACT</name>
<dbReference type="Pfam" id="PF11536">
    <property type="entry name" value="DUF3226"/>
    <property type="match status" value="1"/>
</dbReference>
<reference evidence="1 2" key="1">
    <citation type="submission" date="2019-07" db="EMBL/GenBank/DDBJ databases">
        <title>Whole genome shotgun sequence of Brevifollis gellanilyticus NBRC 108608.</title>
        <authorList>
            <person name="Hosoyama A."/>
            <person name="Uohara A."/>
            <person name="Ohji S."/>
            <person name="Ichikawa N."/>
        </authorList>
    </citation>
    <scope>NUCLEOTIDE SEQUENCE [LARGE SCALE GENOMIC DNA]</scope>
    <source>
        <strain evidence="1 2">NBRC 108608</strain>
    </source>
</reference>
<dbReference type="InterPro" id="IPR024508">
    <property type="entry name" value="DUF3226"/>
</dbReference>
<protein>
    <recommendedName>
        <fullName evidence="3">DUF4276 family protein</fullName>
    </recommendedName>
</protein>
<comment type="caution">
    <text evidence="1">The sequence shown here is derived from an EMBL/GenBank/DDBJ whole genome shotgun (WGS) entry which is preliminary data.</text>
</comment>
<evidence type="ECO:0008006" key="3">
    <source>
        <dbReference type="Google" id="ProtNLM"/>
    </source>
</evidence>
<keyword evidence="2" id="KW-1185">Reference proteome</keyword>
<proteinExistence type="predicted"/>
<dbReference type="Proteomes" id="UP000321577">
    <property type="component" value="Unassembled WGS sequence"/>
</dbReference>
<dbReference type="OrthoDB" id="1805494at2"/>